<gene>
    <name evidence="3" type="ordered locus">BMAA0563</name>
</gene>
<dbReference type="AlphaFoldDB" id="A0A0H2WDN0"/>
<protein>
    <submittedName>
        <fullName evidence="3">NADPH-dependent FMN reductase family protein</fullName>
    </submittedName>
</protein>
<dbReference type="HOGENOM" id="CLU_648413_0_0_4"/>
<feature type="region of interest" description="Disordered" evidence="1">
    <location>
        <begin position="75"/>
        <end position="140"/>
    </location>
</feature>
<feature type="region of interest" description="Disordered" evidence="1">
    <location>
        <begin position="24"/>
        <end position="60"/>
    </location>
</feature>
<dbReference type="PROSITE" id="PS51257">
    <property type="entry name" value="PROKAR_LIPOPROTEIN"/>
    <property type="match status" value="1"/>
</dbReference>
<evidence type="ECO:0000313" key="4">
    <source>
        <dbReference type="Proteomes" id="UP000006693"/>
    </source>
</evidence>
<evidence type="ECO:0000256" key="1">
    <source>
        <dbReference type="SAM" id="MobiDB-lite"/>
    </source>
</evidence>
<keyword evidence="4" id="KW-1185">Reference proteome</keyword>
<dbReference type="SUPFAM" id="SSF52218">
    <property type="entry name" value="Flavoproteins"/>
    <property type="match status" value="1"/>
</dbReference>
<feature type="domain" description="NADPH-dependent FMN reductase-like" evidence="2">
    <location>
        <begin position="219"/>
        <end position="358"/>
    </location>
</feature>
<sequence length="423" mass="46200">MRRSAPHAAVAGAACRDARRRCARTRSSRVCAMPHRSPRGSPLRRPRARGRAHGPPFRLPNFGRGTLAVFRRMRCRGSGSRMSDFRRRIRRRSRRSRRSRRCASGPQPPPAAARAAHARKKAPPTFPPAGPTHVREVSWRRRKRSYRPACRIPTKHFCYPIASRAKRRERPPGISIERKVVSRAPIGSLTCNSLPALVRRRTLMERTLTAFDPHRRPFIVGIGGTTRAASSTERALGFALRGAQAAGARTRLFDGPFLHTLPHYAPERRALTDAQRELIDAVRAADALVIATPGYHGGVSGLVKNALDTLEELRADERPYLDARAVGCIVTAYGWQAAGTVLTSLRAIVHALRGWPTPFGATVNTLETRFETVGSCSDSKVAAQLETVGAQAAEFALAFASHRAATRVAGGETLAPVLEAAAG</sequence>
<proteinExistence type="predicted"/>
<dbReference type="Pfam" id="PF03358">
    <property type="entry name" value="FMN_red"/>
    <property type="match status" value="1"/>
</dbReference>
<dbReference type="eggNOG" id="COG0431">
    <property type="taxonomic scope" value="Bacteria"/>
</dbReference>
<feature type="compositionally biased region" description="Basic residues" evidence="1">
    <location>
        <begin position="36"/>
        <end position="52"/>
    </location>
</feature>
<name>A0A0H2WDN0_BURMA</name>
<evidence type="ECO:0000313" key="3">
    <source>
        <dbReference type="EMBL" id="AAU46772.1"/>
    </source>
</evidence>
<dbReference type="InterPro" id="IPR029039">
    <property type="entry name" value="Flavoprotein-like_sf"/>
</dbReference>
<dbReference type="PATRIC" id="fig|243160.12.peg.4071"/>
<dbReference type="Gene3D" id="3.40.50.360">
    <property type="match status" value="1"/>
</dbReference>
<dbReference type="InterPro" id="IPR005025">
    <property type="entry name" value="FMN_Rdtase-like_dom"/>
</dbReference>
<accession>A0A0H2WDN0</accession>
<evidence type="ECO:0000259" key="2">
    <source>
        <dbReference type="Pfam" id="PF03358"/>
    </source>
</evidence>
<organism evidence="3 4">
    <name type="scientific">Burkholderia mallei (strain ATCC 23344)</name>
    <dbReference type="NCBI Taxonomy" id="243160"/>
    <lineage>
        <taxon>Bacteria</taxon>
        <taxon>Pseudomonadati</taxon>
        <taxon>Pseudomonadota</taxon>
        <taxon>Betaproteobacteria</taxon>
        <taxon>Burkholderiales</taxon>
        <taxon>Burkholderiaceae</taxon>
        <taxon>Burkholderia</taxon>
        <taxon>pseudomallei group</taxon>
    </lineage>
</organism>
<dbReference type="Proteomes" id="UP000006693">
    <property type="component" value="Chromosome 2"/>
</dbReference>
<reference evidence="3 4" key="1">
    <citation type="journal article" date="2004" name="Proc. Natl. Acad. Sci. U.S.A.">
        <title>Structural flexibility in the Burkholderia mallei genome.</title>
        <authorList>
            <person name="Nierman W.C."/>
            <person name="DeShazer D."/>
            <person name="Kim H.S."/>
            <person name="Tettelin H."/>
            <person name="Nelson K.E."/>
            <person name="Feldblyum T."/>
            <person name="Ulrich R.L."/>
            <person name="Ronning C.M."/>
            <person name="Brinkac L.M."/>
            <person name="Daugherty S.C."/>
            <person name="Davidsen T.D."/>
            <person name="Deboy R.T."/>
            <person name="Dimitrov G."/>
            <person name="Dodson R.J."/>
            <person name="Durkin A.S."/>
            <person name="Gwinn M.L."/>
            <person name="Haft D.H."/>
            <person name="Khouri H."/>
            <person name="Kolonay J.F."/>
            <person name="Madupu R."/>
            <person name="Mohammoud Y."/>
            <person name="Nelson W.C."/>
            <person name="Radune D."/>
            <person name="Romero C.M."/>
            <person name="Sarria S."/>
            <person name="Selengut J."/>
            <person name="Shamblin C."/>
            <person name="Sullivan S.A."/>
            <person name="White O."/>
            <person name="Yu Y."/>
            <person name="Zafar N."/>
            <person name="Zhou L."/>
            <person name="Fraser C.M."/>
        </authorList>
    </citation>
    <scope>NUCLEOTIDE SEQUENCE [LARGE SCALE GENOMIC DNA]</scope>
    <source>
        <strain evidence="3 4">ATCC 23344</strain>
    </source>
</reference>
<dbReference type="GO" id="GO:0016491">
    <property type="term" value="F:oxidoreductase activity"/>
    <property type="evidence" value="ECO:0007669"/>
    <property type="project" value="InterPro"/>
</dbReference>
<dbReference type="KEGG" id="bma:BMAA0563"/>
<feature type="compositionally biased region" description="Basic residues" evidence="1">
    <location>
        <begin position="87"/>
        <end position="101"/>
    </location>
</feature>
<dbReference type="EMBL" id="CP000011">
    <property type="protein sequence ID" value="AAU46772.1"/>
    <property type="molecule type" value="Genomic_DNA"/>
</dbReference>